<protein>
    <submittedName>
        <fullName evidence="1">DUF4825 domain-containing protein</fullName>
    </submittedName>
</protein>
<comment type="caution">
    <text evidence="1">The sequence shown here is derived from an EMBL/GenBank/DDBJ whole genome shotgun (WGS) entry which is preliminary data.</text>
</comment>
<sequence>MLAFLILHWLNSLVWLSFFLMSKDMELFCDESVLKVCMKTQKTYVNPLLLLAIGKRILRGTSLAFDKGNVKGRIKNVLNYRKPKFWVIAVTLVAIVVLVVALVTNLITTKSGDDPLVSQFLKNKTEYVGNNSKVGGIIFLLTFPKNIDYDYFELSTDSEPFAITVNLQTDTETRNFYSDEANQQQFEVNAIIMFALIGNVEYINFNLNDGLTSYNMQYTREWANDQYGKDVRDFAISEEEFSKLIKGTSYNGKYRD</sequence>
<name>A0ACC6SCW2_9BACI</name>
<gene>
    <name evidence="1" type="ORF">WMO40_13425</name>
</gene>
<accession>A0ACC6SCW2</accession>
<evidence type="ECO:0000313" key="2">
    <source>
        <dbReference type="Proteomes" id="UP001439875"/>
    </source>
</evidence>
<keyword evidence="2" id="KW-1185">Reference proteome</keyword>
<organism evidence="1 2">
    <name type="scientific">Robertmurraya yapensis</name>
    <name type="common">ex Hitch et al 2024</name>
    <dbReference type="NCBI Taxonomy" id="3133160"/>
    <lineage>
        <taxon>Bacteria</taxon>
        <taxon>Bacillati</taxon>
        <taxon>Bacillota</taxon>
        <taxon>Bacilli</taxon>
        <taxon>Bacillales</taxon>
        <taxon>Bacillaceae</taxon>
        <taxon>Robertmurraya</taxon>
    </lineage>
</organism>
<dbReference type="EMBL" id="JBBMEW010000011">
    <property type="protein sequence ID" value="MEQ2527706.1"/>
    <property type="molecule type" value="Genomic_DNA"/>
</dbReference>
<evidence type="ECO:0000313" key="1">
    <source>
        <dbReference type="EMBL" id="MEQ2527706.1"/>
    </source>
</evidence>
<dbReference type="Proteomes" id="UP001439875">
    <property type="component" value="Unassembled WGS sequence"/>
</dbReference>
<reference evidence="1" key="1">
    <citation type="submission" date="2024-03" db="EMBL/GenBank/DDBJ databases">
        <title>Human intestinal bacterial collection.</title>
        <authorList>
            <person name="Pauvert C."/>
            <person name="Hitch T.C.A."/>
            <person name="Clavel T."/>
        </authorList>
    </citation>
    <scope>NUCLEOTIDE SEQUENCE</scope>
    <source>
        <strain evidence="1">CLA-AA-H227</strain>
    </source>
</reference>
<proteinExistence type="predicted"/>